<dbReference type="CDD" id="cd09154">
    <property type="entry name" value="PLDc_SMU_988_like_1"/>
    <property type="match status" value="1"/>
</dbReference>
<keyword evidence="4" id="KW-0808">Transferase</keyword>
<feature type="transmembrane region" description="Helical" evidence="13">
    <location>
        <begin position="12"/>
        <end position="31"/>
    </location>
</feature>
<evidence type="ECO:0000256" key="7">
    <source>
        <dbReference type="ARBA" id="ARBA00022989"/>
    </source>
</evidence>
<feature type="domain" description="PLD phosphodiesterase" evidence="14">
    <location>
        <begin position="244"/>
        <end position="271"/>
    </location>
</feature>
<evidence type="ECO:0000256" key="9">
    <source>
        <dbReference type="ARBA" id="ARBA00023136"/>
    </source>
</evidence>
<evidence type="ECO:0000313" key="15">
    <source>
        <dbReference type="EMBL" id="AIY83022.1"/>
    </source>
</evidence>
<proteinExistence type="predicted"/>
<comment type="subcellular location">
    <subcellularLocation>
        <location evidence="1">Cell membrane</location>
        <topology evidence="1">Multi-pass membrane protein</topology>
    </subcellularLocation>
</comment>
<evidence type="ECO:0000256" key="10">
    <source>
        <dbReference type="ARBA" id="ARBA00023209"/>
    </source>
</evidence>
<dbReference type="GO" id="GO:0008808">
    <property type="term" value="F:cardiolipin synthase activity"/>
    <property type="evidence" value="ECO:0007669"/>
    <property type="project" value="UniProtKB-UniRule"/>
</dbReference>
<dbReference type="Pfam" id="PF13091">
    <property type="entry name" value="PLDc_2"/>
    <property type="match status" value="2"/>
</dbReference>
<evidence type="ECO:0000256" key="11">
    <source>
        <dbReference type="ARBA" id="ARBA00023264"/>
    </source>
</evidence>
<dbReference type="Proteomes" id="UP000030635">
    <property type="component" value="Chromosome"/>
</dbReference>
<dbReference type="EC" id="2.7.8.-" evidence="12"/>
<evidence type="ECO:0000256" key="2">
    <source>
        <dbReference type="ARBA" id="ARBA00022475"/>
    </source>
</evidence>
<feature type="transmembrane region" description="Helical" evidence="13">
    <location>
        <begin position="38"/>
        <end position="56"/>
    </location>
</feature>
<evidence type="ECO:0000256" key="12">
    <source>
        <dbReference type="NCBIfam" id="TIGR04265"/>
    </source>
</evidence>
<evidence type="ECO:0000256" key="3">
    <source>
        <dbReference type="ARBA" id="ARBA00022516"/>
    </source>
</evidence>
<dbReference type="SMART" id="SM00155">
    <property type="entry name" value="PLDc"/>
    <property type="match status" value="2"/>
</dbReference>
<evidence type="ECO:0000313" key="16">
    <source>
        <dbReference type="Proteomes" id="UP000030635"/>
    </source>
</evidence>
<dbReference type="GO" id="GO:0032049">
    <property type="term" value="P:cardiolipin biosynthetic process"/>
    <property type="evidence" value="ECO:0007669"/>
    <property type="project" value="UniProtKB-UniRule"/>
</dbReference>
<dbReference type="AlphaFoldDB" id="A0A0A7FTS6"/>
<dbReference type="GO" id="GO:0005886">
    <property type="term" value="C:plasma membrane"/>
    <property type="evidence" value="ECO:0007669"/>
    <property type="project" value="UniProtKB-SubCell"/>
</dbReference>
<evidence type="ECO:0000259" key="14">
    <source>
        <dbReference type="PROSITE" id="PS50035"/>
    </source>
</evidence>
<accession>A0A0A7FTS6</accession>
<dbReference type="OrthoDB" id="9762009at2"/>
<dbReference type="RefSeq" id="WP_039311557.1">
    <property type="nucleotide sequence ID" value="NZ_CP006905.1"/>
</dbReference>
<keyword evidence="9 13" id="KW-0472">Membrane</keyword>
<keyword evidence="10" id="KW-0594">Phospholipid biosynthesis</keyword>
<evidence type="ECO:0000256" key="6">
    <source>
        <dbReference type="ARBA" id="ARBA00022737"/>
    </source>
</evidence>
<evidence type="ECO:0000256" key="13">
    <source>
        <dbReference type="SAM" id="Phobius"/>
    </source>
</evidence>
<evidence type="ECO:0000256" key="1">
    <source>
        <dbReference type="ARBA" id="ARBA00004651"/>
    </source>
</evidence>
<protein>
    <recommendedName>
        <fullName evidence="12">Cardiolipin synthase</fullName>
        <ecNumber evidence="12">2.7.8.-</ecNumber>
    </recommendedName>
</protein>
<feature type="transmembrane region" description="Helical" evidence="13">
    <location>
        <begin position="68"/>
        <end position="88"/>
    </location>
</feature>
<dbReference type="KEGG" id="cbv:U729_634"/>
<dbReference type="InterPro" id="IPR022924">
    <property type="entry name" value="Cardiolipin_synthase"/>
</dbReference>
<keyword evidence="5 13" id="KW-0812">Transmembrane</keyword>
<dbReference type="PANTHER" id="PTHR21248:SF22">
    <property type="entry name" value="PHOSPHOLIPASE D"/>
    <property type="match status" value="1"/>
</dbReference>
<name>A0A0A7FTS6_9CLOT</name>
<keyword evidence="11" id="KW-1208">Phospholipid metabolism</keyword>
<dbReference type="eggNOG" id="COG1502">
    <property type="taxonomic scope" value="Bacteria"/>
</dbReference>
<gene>
    <name evidence="15" type="primary">cls</name>
    <name evidence="15" type="ORF">U729_634</name>
</gene>
<dbReference type="SUPFAM" id="SSF56024">
    <property type="entry name" value="Phospholipase D/nuclease"/>
    <property type="match status" value="2"/>
</dbReference>
<organism evidence="15 16">
    <name type="scientific">Clostridium baratii str. Sullivan</name>
    <dbReference type="NCBI Taxonomy" id="1415775"/>
    <lineage>
        <taxon>Bacteria</taxon>
        <taxon>Bacillati</taxon>
        <taxon>Bacillota</taxon>
        <taxon>Clostridia</taxon>
        <taxon>Eubacteriales</taxon>
        <taxon>Clostridiaceae</taxon>
        <taxon>Clostridium</taxon>
    </lineage>
</organism>
<dbReference type="Pfam" id="PF13396">
    <property type="entry name" value="PLDc_N"/>
    <property type="match status" value="1"/>
</dbReference>
<dbReference type="InterPro" id="IPR001736">
    <property type="entry name" value="PLipase_D/transphosphatidylase"/>
</dbReference>
<keyword evidence="2" id="KW-1003">Cell membrane</keyword>
<sequence>MRKVLDFLLSRMVIVGLLILLQLFILLFGIWKISESFFDIYIFFFIISVLVVIYIVSRTDNPSYKLAWTIPVLLFPVFGGLFYLIFGGKKINTRFKKKIEKVYYESKDLLVQDENIIKELEAIDKSIANQARYTSKFALSPIYKNTTTEYLSPGEKFYEKLIEELKNAKRYIFMEYFIINEGKMWNTILDILAKKAKEGVDVRIIYDDMGCLRTLPYKYGQQLEKLGIKCQVFNPFVPFLSIILNNRDHRKITVIDGHTAFTGGINLADEYINEIVRFGYWKDASIMLKGDGVWNLTVMFLQLWSFNSKSPVNYESFRPNEEDKKNFETDGYVQPYADSPLDDETVGENVYLNIISKAKDYVYINTPYLIIDNELVTALTLAAKSGVDVRIVTPHIEDKWYAHIVTRAYYAQLIKAGVKIYEYTPGFIHSKTVVSDDSVATVGTINFDYRSLYLHFECGVWMYKTKSVMQIKEDYLNTLDKCMIITLEDCKHVKLFNKILTAILRVFAPLM</sequence>
<dbReference type="InterPro" id="IPR027379">
    <property type="entry name" value="CLS_N"/>
</dbReference>
<keyword evidence="3" id="KW-0444">Lipid biosynthesis</keyword>
<dbReference type="PANTHER" id="PTHR21248">
    <property type="entry name" value="CARDIOLIPIN SYNTHASE"/>
    <property type="match status" value="1"/>
</dbReference>
<feature type="domain" description="PLD phosphodiesterase" evidence="14">
    <location>
        <begin position="424"/>
        <end position="451"/>
    </location>
</feature>
<evidence type="ECO:0000256" key="4">
    <source>
        <dbReference type="ARBA" id="ARBA00022679"/>
    </source>
</evidence>
<dbReference type="PROSITE" id="PS50035">
    <property type="entry name" value="PLD"/>
    <property type="match status" value="2"/>
</dbReference>
<keyword evidence="6" id="KW-0677">Repeat</keyword>
<dbReference type="Gene3D" id="3.30.870.10">
    <property type="entry name" value="Endonuclease Chain A"/>
    <property type="match status" value="2"/>
</dbReference>
<keyword evidence="7 13" id="KW-1133">Transmembrane helix</keyword>
<dbReference type="EMBL" id="CP006905">
    <property type="protein sequence ID" value="AIY83022.1"/>
    <property type="molecule type" value="Genomic_DNA"/>
</dbReference>
<dbReference type="CDD" id="cd09160">
    <property type="entry name" value="PLDc_SMU_988_like_2"/>
    <property type="match status" value="1"/>
</dbReference>
<dbReference type="InterPro" id="IPR025202">
    <property type="entry name" value="PLD-like_dom"/>
</dbReference>
<evidence type="ECO:0000256" key="8">
    <source>
        <dbReference type="ARBA" id="ARBA00023098"/>
    </source>
</evidence>
<evidence type="ECO:0000256" key="5">
    <source>
        <dbReference type="ARBA" id="ARBA00022692"/>
    </source>
</evidence>
<keyword evidence="16" id="KW-1185">Reference proteome</keyword>
<dbReference type="NCBIfam" id="TIGR04265">
    <property type="entry name" value="bac_cardiolipin"/>
    <property type="match status" value="1"/>
</dbReference>
<dbReference type="STRING" id="1561.NPD11_2356"/>
<dbReference type="HOGENOM" id="CLU_038053_1_2_9"/>
<keyword evidence="8" id="KW-0443">Lipid metabolism</keyword>
<reference evidence="15 16" key="1">
    <citation type="journal article" date="2015" name="Infect. Genet. Evol.">
        <title>Genomic sequences of six botulinum neurotoxin-producing strains representing three clostridial species illustrate the mobility and diversity of botulinum neurotoxin genes.</title>
        <authorList>
            <person name="Smith T.J."/>
            <person name="Hill K.K."/>
            <person name="Xie G."/>
            <person name="Foley B.T."/>
            <person name="Williamson C.H."/>
            <person name="Foster J.T."/>
            <person name="Johnson S.L."/>
            <person name="Chertkov O."/>
            <person name="Teshima H."/>
            <person name="Gibbons H.S."/>
            <person name="Johnsky L.A."/>
            <person name="Karavis M.A."/>
            <person name="Smith L.A."/>
        </authorList>
    </citation>
    <scope>NUCLEOTIDE SEQUENCE [LARGE SCALE GENOMIC DNA]</scope>
    <source>
        <strain evidence="15">Sullivan</strain>
    </source>
</reference>